<comment type="caution">
    <text evidence="2">The sequence shown here is derived from an EMBL/GenBank/DDBJ whole genome shotgun (WGS) entry which is preliminary data.</text>
</comment>
<feature type="domain" description="Pyridoxamine 5'-phosphate oxidase N-terminal" evidence="1">
    <location>
        <begin position="154"/>
        <end position="249"/>
    </location>
</feature>
<dbReference type="PANTHER" id="PTHR42815">
    <property type="entry name" value="FAD-BINDING, PUTATIVE (AFU_ORTHOLOGUE AFUA_6G07600)-RELATED"/>
    <property type="match status" value="1"/>
</dbReference>
<dbReference type="Pfam" id="PF01243">
    <property type="entry name" value="PNPOx_N"/>
    <property type="match status" value="1"/>
</dbReference>
<keyword evidence="3" id="KW-1185">Reference proteome</keyword>
<name>A0A853FJ00_9BURK</name>
<dbReference type="PANTHER" id="PTHR42815:SF2">
    <property type="entry name" value="FAD-BINDING, PUTATIVE (AFU_ORTHOLOGUE AFUA_6G07600)-RELATED"/>
    <property type="match status" value="1"/>
</dbReference>
<dbReference type="AlphaFoldDB" id="A0A853FJ00"/>
<evidence type="ECO:0000313" key="2">
    <source>
        <dbReference type="EMBL" id="NYT38720.1"/>
    </source>
</evidence>
<dbReference type="Gene3D" id="2.30.110.10">
    <property type="entry name" value="Electron Transport, Fmn-binding Protein, Chain A"/>
    <property type="match status" value="1"/>
</dbReference>
<organism evidence="2 3">
    <name type="scientific">Allopusillimonas soli</name>
    <dbReference type="NCBI Taxonomy" id="659016"/>
    <lineage>
        <taxon>Bacteria</taxon>
        <taxon>Pseudomonadati</taxon>
        <taxon>Pseudomonadota</taxon>
        <taxon>Betaproteobacteria</taxon>
        <taxon>Burkholderiales</taxon>
        <taxon>Alcaligenaceae</taxon>
        <taxon>Allopusillimonas</taxon>
    </lineage>
</organism>
<accession>A0A853FJ00</accession>
<protein>
    <submittedName>
        <fullName evidence="2">Pyridoxamine 5'-phosphate oxidase family protein</fullName>
    </submittedName>
</protein>
<proteinExistence type="predicted"/>
<gene>
    <name evidence="2" type="ORF">H0A68_17715</name>
</gene>
<sequence>MAGEATMLRTIAELEAQAGAKPAAIDLKVIDHLDGHARRWLRASPLAFAAFSDAQRIDVTIAGDKPGFAAALDENRLLLPRSAMDDPAQARQGCGVGLLFLVPGIGETLRINGSVANADGETLVIAVQECYLHCAKALLRSDFWQPAQLASDGVAGFLQSSRFMALATADTVLNTDLSPRGDPAGLLALSYEGGIRFADRPGNRRTDSLRNMLERPHASALLIVPGHAQVVHVQGMVSISADLRLRQPFTVRGKLPKLVTSIASSSAELRDSNALARALPWVAISPPADIDPAAIFAAHVKLHKARGMGALVAKGLVSIPSLMRKSLDADYKRNLY</sequence>
<dbReference type="Proteomes" id="UP000580517">
    <property type="component" value="Unassembled WGS sequence"/>
</dbReference>
<reference evidence="2 3" key="1">
    <citation type="submission" date="2020-07" db="EMBL/GenBank/DDBJ databases">
        <title>Taxonomic revisions and descriptions of new bacterial species based on genomic comparisons in the high-G+C-content subgroup of the family Alcaligenaceae.</title>
        <authorList>
            <person name="Szabo A."/>
            <person name="Felfoldi T."/>
        </authorList>
    </citation>
    <scope>NUCLEOTIDE SEQUENCE [LARGE SCALE GENOMIC DNA]</scope>
    <source>
        <strain evidence="2 3">DSM 25264</strain>
    </source>
</reference>
<dbReference type="OrthoDB" id="9796486at2"/>
<dbReference type="EMBL" id="JACCEW010000006">
    <property type="protein sequence ID" value="NYT38720.1"/>
    <property type="molecule type" value="Genomic_DNA"/>
</dbReference>
<dbReference type="InterPro" id="IPR011576">
    <property type="entry name" value="Pyridox_Oxase_N"/>
</dbReference>
<dbReference type="SUPFAM" id="SSF50475">
    <property type="entry name" value="FMN-binding split barrel"/>
    <property type="match status" value="1"/>
</dbReference>
<evidence type="ECO:0000313" key="3">
    <source>
        <dbReference type="Proteomes" id="UP000580517"/>
    </source>
</evidence>
<dbReference type="InterPro" id="IPR012349">
    <property type="entry name" value="Split_barrel_FMN-bd"/>
</dbReference>
<evidence type="ECO:0000259" key="1">
    <source>
        <dbReference type="Pfam" id="PF01243"/>
    </source>
</evidence>